<keyword evidence="4" id="KW-0539">Nucleus</keyword>
<dbReference type="GO" id="GO:0005737">
    <property type="term" value="C:cytoplasm"/>
    <property type="evidence" value="ECO:0007669"/>
    <property type="project" value="TreeGrafter"/>
</dbReference>
<dbReference type="InterPro" id="IPR058537">
    <property type="entry name" value="TPR_TNPO3_IPO13_4th"/>
</dbReference>
<keyword evidence="3" id="KW-0813">Transport</keyword>
<accession>A0AAU9JNH4</accession>
<sequence>MDEFIAENVLKAIDSMYGQNPLPNYKELDLWLKSFQKATVAWGIIGQLLLQENLSEPAYIFSAQTLKTKLSFDFEELKNTDLASFKINLLSLCTRFVDNTRVMRQLALCVGILGLHLVDTWGPAMFAELYAAFRDKPGLMLEILKCMAEVSSDETIVADQDTIIKYKNLLIRNSSDVLVFLQSMPNEFLVSILETFLEWLQLGLEPNVVNELPKSQLLPMCFGALNSPVHFQTAAGIICELIRATEDFTKYQDTITLIVNQVLLLREKALEAIRFKDTEAVEGYIKIFTTLGNTHILLIIRGQSDELLQILIEMLRVESYEGIKDVTNFWHKLCRNFRRALNVEEQSVKKETLAPFMMRILQICILQCKLDAELLYSIIPGKKLDDEIDDKRYHLSGAIQDISIVLGEAKTVQILHENLQQIFSENYNESEREKYCQIEAIAVCLQALSEILPEDNAGALQQPIILLTRQVWPILQLNLTICKMLSSASLRILQDSLSTIMTYLANCMTQPGTHHDSAAAFQAICQDNSYLLVQHVDSLLQLHTASHKMPDFSQEKILEGVSSVVWRCEDHTKILELCSYYATELKNITQQEQPNEEVFNENCDKLAIILKSSASSEVSKEGVYIFFKEMWPVLKRLIEVFQNSPDAIERICRIIKHSMKKLKESFGEFLSDFLPIISSLFQTYGHSSYLYMTENLVRIFGGKQEYNELLSQVFNTLSQSALARINSYEAMVNSPELTEDFFGMVIRYLNYCTHSTINSPSFQNIINTAKIGIGLQHGEAAKCLYGFLEVLADLADEKHYRYIPEVEEICLVHYGEILRKLIGAIIQVMPSEIYDCISDLCYKILTIFEASEWLKEALVGVPHDCLTESEKQKFVQQSADSQYVNDWLHKLHNRAKQRALRTR</sequence>
<comment type="subcellular location">
    <subcellularLocation>
        <location evidence="1">Nucleus</location>
    </subcellularLocation>
</comment>
<dbReference type="EMBL" id="CAJZBQ010000037">
    <property type="protein sequence ID" value="CAG9325025.1"/>
    <property type="molecule type" value="Genomic_DNA"/>
</dbReference>
<dbReference type="InterPro" id="IPR051345">
    <property type="entry name" value="Importin_beta-like_NTR"/>
</dbReference>
<dbReference type="PANTHER" id="PTHR12363">
    <property type="entry name" value="TRANSPORTIN 3 AND IMPORTIN 13"/>
    <property type="match status" value="1"/>
</dbReference>
<comment type="caution">
    <text evidence="5">The sequence shown here is derived from an EMBL/GenBank/DDBJ whole genome shotgun (WGS) entry which is preliminary data.</text>
</comment>
<dbReference type="InterPro" id="IPR016024">
    <property type="entry name" value="ARM-type_fold"/>
</dbReference>
<proteinExistence type="inferred from homology"/>
<evidence type="ECO:0000256" key="1">
    <source>
        <dbReference type="ARBA" id="ARBA00004123"/>
    </source>
</evidence>
<dbReference type="Pfam" id="PF24139">
    <property type="entry name" value="TPR_TNPO3_IPO13_4th"/>
    <property type="match status" value="1"/>
</dbReference>
<dbReference type="Proteomes" id="UP001162131">
    <property type="component" value="Unassembled WGS sequence"/>
</dbReference>
<comment type="similarity">
    <text evidence="2">Belongs to the importin beta family.</text>
</comment>
<keyword evidence="6" id="KW-1185">Reference proteome</keyword>
<organism evidence="5 6">
    <name type="scientific">Blepharisma stoltei</name>
    <dbReference type="NCBI Taxonomy" id="1481888"/>
    <lineage>
        <taxon>Eukaryota</taxon>
        <taxon>Sar</taxon>
        <taxon>Alveolata</taxon>
        <taxon>Ciliophora</taxon>
        <taxon>Postciliodesmatophora</taxon>
        <taxon>Heterotrichea</taxon>
        <taxon>Heterotrichida</taxon>
        <taxon>Blepharismidae</taxon>
        <taxon>Blepharisma</taxon>
    </lineage>
</organism>
<dbReference type="InterPro" id="IPR011989">
    <property type="entry name" value="ARM-like"/>
</dbReference>
<dbReference type="SUPFAM" id="SSF48371">
    <property type="entry name" value="ARM repeat"/>
    <property type="match status" value="1"/>
</dbReference>
<protein>
    <recommendedName>
        <fullName evidence="7">Exportin-1/Importin-beta-like domain-containing protein</fullName>
    </recommendedName>
</protein>
<dbReference type="AlphaFoldDB" id="A0AAU9JNH4"/>
<evidence type="ECO:0000256" key="4">
    <source>
        <dbReference type="ARBA" id="ARBA00023242"/>
    </source>
</evidence>
<dbReference type="Gene3D" id="1.25.10.10">
    <property type="entry name" value="Leucine-rich Repeat Variant"/>
    <property type="match status" value="1"/>
</dbReference>
<gene>
    <name evidence="5" type="ORF">BSTOLATCC_MIC37771</name>
</gene>
<name>A0AAU9JNH4_9CILI</name>
<reference evidence="5" key="1">
    <citation type="submission" date="2021-09" db="EMBL/GenBank/DDBJ databases">
        <authorList>
            <consortium name="AG Swart"/>
            <person name="Singh M."/>
            <person name="Singh A."/>
            <person name="Seah K."/>
            <person name="Emmerich C."/>
        </authorList>
    </citation>
    <scope>NUCLEOTIDE SEQUENCE</scope>
    <source>
        <strain evidence="5">ATCC30299</strain>
    </source>
</reference>
<evidence type="ECO:0000313" key="5">
    <source>
        <dbReference type="EMBL" id="CAG9325025.1"/>
    </source>
</evidence>
<evidence type="ECO:0000313" key="6">
    <source>
        <dbReference type="Proteomes" id="UP001162131"/>
    </source>
</evidence>
<dbReference type="GO" id="GO:0006606">
    <property type="term" value="P:protein import into nucleus"/>
    <property type="evidence" value="ECO:0007669"/>
    <property type="project" value="TreeGrafter"/>
</dbReference>
<dbReference type="GO" id="GO:0005634">
    <property type="term" value="C:nucleus"/>
    <property type="evidence" value="ECO:0007669"/>
    <property type="project" value="UniProtKB-SubCell"/>
</dbReference>
<evidence type="ECO:0000256" key="3">
    <source>
        <dbReference type="ARBA" id="ARBA00022448"/>
    </source>
</evidence>
<dbReference type="PANTHER" id="PTHR12363:SF33">
    <property type="entry name" value="IMPORTIN-13"/>
    <property type="match status" value="1"/>
</dbReference>
<evidence type="ECO:0000256" key="2">
    <source>
        <dbReference type="ARBA" id="ARBA00007991"/>
    </source>
</evidence>
<evidence type="ECO:0008006" key="7">
    <source>
        <dbReference type="Google" id="ProtNLM"/>
    </source>
</evidence>